<dbReference type="STRING" id="686796.SAMN04488104_100783"/>
<accession>A0A1G6PW75</accession>
<proteinExistence type="predicted"/>
<gene>
    <name evidence="1" type="ORF">SAMN04488104_100783</name>
</gene>
<dbReference type="SUPFAM" id="SSF53448">
    <property type="entry name" value="Nucleotide-diphospho-sugar transferases"/>
    <property type="match status" value="1"/>
</dbReference>
<sequence>MIGIEKEKLLDLFLGYQIPWHTSSVVWKKSFFNRIGGFDEGLLRFQDVEIHIRALAEKDSTIFIDDHSLPTSFYRKSAFHTKIDLDKRVFILNQGIIFLEKIKVILGCDGLSKTYSLFLYLMFRFEEVIDRRQLKLIKGIYFSDCKNLQLPFSVSLMIFLHEKVLKRPRRSRKLLAFGIYKFHLAINKQ</sequence>
<dbReference type="InterPro" id="IPR029044">
    <property type="entry name" value="Nucleotide-diphossugar_trans"/>
</dbReference>
<dbReference type="EMBL" id="FNAC01000007">
    <property type="protein sequence ID" value="SDC84373.1"/>
    <property type="molecule type" value="Genomic_DNA"/>
</dbReference>
<keyword evidence="2" id="KW-1185">Reference proteome</keyword>
<evidence type="ECO:0000313" key="2">
    <source>
        <dbReference type="Proteomes" id="UP000199060"/>
    </source>
</evidence>
<dbReference type="AlphaFoldDB" id="A0A1G6PW75"/>
<protein>
    <submittedName>
        <fullName evidence="1">Uncharacterized protein</fullName>
    </submittedName>
</protein>
<evidence type="ECO:0000313" key="1">
    <source>
        <dbReference type="EMBL" id="SDC84373.1"/>
    </source>
</evidence>
<dbReference type="Proteomes" id="UP000199060">
    <property type="component" value="Unassembled WGS sequence"/>
</dbReference>
<organism evidence="1 2">
    <name type="scientific">Algoriphagus faecimaris</name>
    <dbReference type="NCBI Taxonomy" id="686796"/>
    <lineage>
        <taxon>Bacteria</taxon>
        <taxon>Pseudomonadati</taxon>
        <taxon>Bacteroidota</taxon>
        <taxon>Cytophagia</taxon>
        <taxon>Cytophagales</taxon>
        <taxon>Cyclobacteriaceae</taxon>
        <taxon>Algoriphagus</taxon>
    </lineage>
</organism>
<reference evidence="2" key="1">
    <citation type="submission" date="2016-10" db="EMBL/GenBank/DDBJ databases">
        <authorList>
            <person name="Varghese N."/>
            <person name="Submissions S."/>
        </authorList>
    </citation>
    <scope>NUCLEOTIDE SEQUENCE [LARGE SCALE GENOMIC DNA]</scope>
    <source>
        <strain evidence="2">DSM 23095</strain>
    </source>
</reference>
<name>A0A1G6PW75_9BACT</name>